<proteinExistence type="inferred from homology"/>
<evidence type="ECO:0000313" key="4">
    <source>
        <dbReference type="EMBL" id="MBU3841881.1"/>
    </source>
</evidence>
<keyword evidence="2" id="KW-0472">Membrane</keyword>
<evidence type="ECO:0000259" key="3">
    <source>
        <dbReference type="Pfam" id="PF02719"/>
    </source>
</evidence>
<accession>A0A9E2KY88</accession>
<organism evidence="4 5">
    <name type="scientific">Candidatus Fusobacterium pullicola</name>
    <dbReference type="NCBI Taxonomy" id="2838601"/>
    <lineage>
        <taxon>Bacteria</taxon>
        <taxon>Fusobacteriati</taxon>
        <taxon>Fusobacteriota</taxon>
        <taxon>Fusobacteriia</taxon>
        <taxon>Fusobacteriales</taxon>
        <taxon>Fusobacteriaceae</taxon>
        <taxon>Fusobacterium</taxon>
    </lineage>
</organism>
<dbReference type="PANTHER" id="PTHR43318">
    <property type="entry name" value="UDP-N-ACETYLGLUCOSAMINE 4,6-DEHYDRATASE"/>
    <property type="match status" value="1"/>
</dbReference>
<dbReference type="Gene3D" id="3.40.50.720">
    <property type="entry name" value="NAD(P)-binding Rossmann-like Domain"/>
    <property type="match status" value="2"/>
</dbReference>
<feature type="domain" description="Polysaccharide biosynthesis protein CapD-like" evidence="3">
    <location>
        <begin position="288"/>
        <end position="566"/>
    </location>
</feature>
<dbReference type="InterPro" id="IPR003869">
    <property type="entry name" value="Polysac_CapD-like"/>
</dbReference>
<name>A0A9E2KY88_9FUSO</name>
<reference evidence="4" key="2">
    <citation type="submission" date="2021-04" db="EMBL/GenBank/DDBJ databases">
        <authorList>
            <person name="Gilroy R."/>
        </authorList>
    </citation>
    <scope>NUCLEOTIDE SEQUENCE</scope>
    <source>
        <strain evidence="4">A6-441</strain>
    </source>
</reference>
<dbReference type="CDD" id="cd05237">
    <property type="entry name" value="UDP_invert_4-6DH_SDR_e"/>
    <property type="match status" value="1"/>
</dbReference>
<comment type="caution">
    <text evidence="4">The sequence shown here is derived from an EMBL/GenBank/DDBJ whole genome shotgun (WGS) entry which is preliminary data.</text>
</comment>
<protein>
    <submittedName>
        <fullName evidence="4">Polysaccharide biosynthesis protein</fullName>
    </submittedName>
</protein>
<reference evidence="4" key="1">
    <citation type="journal article" date="2021" name="PeerJ">
        <title>Extensive microbial diversity within the chicken gut microbiome revealed by metagenomics and culture.</title>
        <authorList>
            <person name="Gilroy R."/>
            <person name="Ravi A."/>
            <person name="Getino M."/>
            <person name="Pursley I."/>
            <person name="Horton D.L."/>
            <person name="Alikhan N.F."/>
            <person name="Baker D."/>
            <person name="Gharbi K."/>
            <person name="Hall N."/>
            <person name="Watson M."/>
            <person name="Adriaenssens E.M."/>
            <person name="Foster-Nyarko E."/>
            <person name="Jarju S."/>
            <person name="Secka A."/>
            <person name="Antonio M."/>
            <person name="Oren A."/>
            <person name="Chaudhuri R.R."/>
            <person name="La Ragione R."/>
            <person name="Hildebrand F."/>
            <person name="Pallen M.J."/>
        </authorList>
    </citation>
    <scope>NUCLEOTIDE SEQUENCE</scope>
    <source>
        <strain evidence="4">A6-441</strain>
    </source>
</reference>
<dbReference type="PANTHER" id="PTHR43318:SF1">
    <property type="entry name" value="POLYSACCHARIDE BIOSYNTHESIS PROTEIN EPSC-RELATED"/>
    <property type="match status" value="1"/>
</dbReference>
<comment type="similarity">
    <text evidence="1">Belongs to the polysaccharide synthase family.</text>
</comment>
<dbReference type="SUPFAM" id="SSF51735">
    <property type="entry name" value="NAD(P)-binding Rossmann-fold domains"/>
    <property type="match status" value="2"/>
</dbReference>
<feature type="transmembrane region" description="Helical" evidence="2">
    <location>
        <begin position="84"/>
        <end position="102"/>
    </location>
</feature>
<dbReference type="Pfam" id="PF13727">
    <property type="entry name" value="CoA_binding_3"/>
    <property type="match status" value="1"/>
</dbReference>
<gene>
    <name evidence="4" type="ORF">IAA47_02680</name>
</gene>
<evidence type="ECO:0000256" key="1">
    <source>
        <dbReference type="ARBA" id="ARBA00007430"/>
    </source>
</evidence>
<dbReference type="AlphaFoldDB" id="A0A9E2KY88"/>
<evidence type="ECO:0000256" key="2">
    <source>
        <dbReference type="SAM" id="Phobius"/>
    </source>
</evidence>
<dbReference type="InterPro" id="IPR036291">
    <property type="entry name" value="NAD(P)-bd_dom_sf"/>
</dbReference>
<evidence type="ECO:0000313" key="5">
    <source>
        <dbReference type="Proteomes" id="UP000724657"/>
    </source>
</evidence>
<dbReference type="Pfam" id="PF02719">
    <property type="entry name" value="Polysacc_synt_2"/>
    <property type="match status" value="1"/>
</dbReference>
<sequence>MKKYTLDSLEKLGYKKFIKIGLDLFSIILGVEGAFLLKYGLEQKKYFNIEYLMAYGIAFVFFYKWNDLECKSWRYVNSYDILEILKTNLWINGLANIVIFSMNGRIVFSLALIIMFISVEIQMLGRLYFRIKRFRRDEGIQGKKENIIIYGAGEAGITIAKEHLTNPDFPYNVIGFIDDDKKKIGTIIYNIRVLGDRGDLNFILSKEKIDKIFLAMPSIDSEKLKKIIRELKLQEKVEIKILPTVSELFLDKSMTSQVRKIKIEDLLDREEIKINSGNIKKVIENKVVFITGGAGSIGSELARQISKFNPKQLINIDVNENDLYFLDLELRRKYPDLNLVSEICNIREKKKLEFLFDKYRPDILFHAAAHKHVPLMEHNPEEAIKNNIFGTKNLVECAERYEVERVVLISTDKAVNPTNIMGATKRACELIIKDMNKRSKKTKYMAVRFGNVLGSNGSVVPIFKKLIEEGKNITLTHPDITRYFMTISEAAQLVIEAGSMGNGGEIFILDMGKPIKIYDLAKTMLKLSNSEVGIDIVGLRPGEKLYEELLYDTSIATKTENKKIFITPIVDGHVDVNEYYEKLEKALENPKGEEIKKIMKNLVISYKEVEYN</sequence>
<dbReference type="Proteomes" id="UP000724657">
    <property type="component" value="Unassembled WGS sequence"/>
</dbReference>
<dbReference type="InterPro" id="IPR051203">
    <property type="entry name" value="Polysaccharide_Synthase-Rel"/>
</dbReference>
<feature type="transmembrane region" description="Helical" evidence="2">
    <location>
        <begin position="108"/>
        <end position="129"/>
    </location>
</feature>
<feature type="transmembrane region" description="Helical" evidence="2">
    <location>
        <begin position="46"/>
        <end position="63"/>
    </location>
</feature>
<feature type="transmembrane region" description="Helical" evidence="2">
    <location>
        <begin position="20"/>
        <end position="40"/>
    </location>
</feature>
<dbReference type="EMBL" id="JAHLFN010000020">
    <property type="protein sequence ID" value="MBU3841881.1"/>
    <property type="molecule type" value="Genomic_DNA"/>
</dbReference>
<keyword evidence="2" id="KW-0812">Transmembrane</keyword>
<keyword evidence="2" id="KW-1133">Transmembrane helix</keyword>